<evidence type="ECO:0000256" key="3">
    <source>
        <dbReference type="ARBA" id="ARBA00024484"/>
    </source>
</evidence>
<name>A0A1S7LEU5_MAGMO</name>
<accession>A0A1S7LEU5</accession>
<dbReference type="GO" id="GO:0005524">
    <property type="term" value="F:ATP binding"/>
    <property type="evidence" value="ECO:0007669"/>
    <property type="project" value="UniProtKB-KW"/>
</dbReference>
<dbReference type="PROSITE" id="PS00455">
    <property type="entry name" value="AMP_BINDING"/>
    <property type="match status" value="1"/>
</dbReference>
<dbReference type="Gene3D" id="3.30.300.30">
    <property type="match status" value="1"/>
</dbReference>
<reference evidence="5" key="1">
    <citation type="submission" date="2015-04" db="EMBL/GenBank/DDBJ databases">
        <authorList>
            <person name="Syromyatnikov M.Y."/>
            <person name="Popov V.N."/>
        </authorList>
    </citation>
    <scope>NUCLEOTIDE SEQUENCE</scope>
    <source>
        <strain evidence="5">MO-1</strain>
    </source>
</reference>
<protein>
    <submittedName>
        <fullName evidence="5">Putative Long-chain-fatty-acid--CoA ligase</fullName>
        <ecNumber evidence="5">6.2.1.3</ecNumber>
    </submittedName>
</protein>
<dbReference type="InterPro" id="IPR020845">
    <property type="entry name" value="AMP-binding_CS"/>
</dbReference>
<dbReference type="CDD" id="cd05907">
    <property type="entry name" value="VL_LC_FACS_like"/>
    <property type="match status" value="1"/>
</dbReference>
<dbReference type="InterPro" id="IPR045851">
    <property type="entry name" value="AMP-bd_C_sf"/>
</dbReference>
<evidence type="ECO:0000256" key="1">
    <source>
        <dbReference type="ARBA" id="ARBA00022741"/>
    </source>
</evidence>
<dbReference type="PANTHER" id="PTHR43272:SF33">
    <property type="entry name" value="AMP-BINDING DOMAIN-CONTAINING PROTEIN-RELATED"/>
    <property type="match status" value="1"/>
</dbReference>
<dbReference type="Pfam" id="PF23562">
    <property type="entry name" value="AMP-binding_C_3"/>
    <property type="match status" value="1"/>
</dbReference>
<sequence>MAICMPNRMEWLLFDLAAMSLGLVVVPLYPHDRPEAMAYILKNAEVKLLLMEEGSQWQALEPHLSEQSELQRIILLQGHCSESCGLCRAAGDWLPQEPQLWSSTYGVDDPDALATIVYTSGTTGPPKGVMLSHRNILSNASASLKRIAAYTDDRFLSFLPLSHALERTAGCYLPMMAGSEVAFSRGIPYLSEDLVAMQPTVLISVPRIFERIHSEVEAKLQHAPSWKVRLFNYAVESGWERFLHQQGQTGFHARELLWPLLKQMVADKLLKKLGGRLRLAISGGAPLDPVISRFFLGMGLPLVQGYGLTETAPVVSVNTPLDNAPESVGQPLPGVQVRLAEQGELCIKGPGVMRGYWHDAAATDVAIDHEGWYHTGDKGEIDPDGHIRVVGRLKEILVTATGRKVPPADVEGAIQRDPLFSQVLVMGEGRPYLSALVVLKPEMAKGEELDELALLERINAQLHAFPRYAEIVRVAVVAEPWSVENGLLTPTLKLKRGAIMAHYRDQVNTLYQGH</sequence>
<keyword evidence="5" id="KW-0436">Ligase</keyword>
<dbReference type="EC" id="6.2.1.3" evidence="5"/>
<dbReference type="EMBL" id="LO017727">
    <property type="protein sequence ID" value="CRH04923.1"/>
    <property type="molecule type" value="Genomic_DNA"/>
</dbReference>
<organism evidence="5">
    <name type="scientific">Magnetococcus massalia (strain MO-1)</name>
    <dbReference type="NCBI Taxonomy" id="451514"/>
    <lineage>
        <taxon>Bacteria</taxon>
        <taxon>Pseudomonadati</taxon>
        <taxon>Pseudomonadota</taxon>
        <taxon>Magnetococcia</taxon>
        <taxon>Magnetococcales</taxon>
        <taxon>Magnetococcaceae</taxon>
        <taxon>Magnetococcus</taxon>
    </lineage>
</organism>
<evidence type="ECO:0000256" key="2">
    <source>
        <dbReference type="ARBA" id="ARBA00022840"/>
    </source>
</evidence>
<dbReference type="GO" id="GO:0004467">
    <property type="term" value="F:long-chain fatty acid-CoA ligase activity"/>
    <property type="evidence" value="ECO:0007669"/>
    <property type="project" value="UniProtKB-EC"/>
</dbReference>
<feature type="domain" description="AMP-dependent synthetase/ligase" evidence="4">
    <location>
        <begin position="2"/>
        <end position="357"/>
    </location>
</feature>
<keyword evidence="1" id="KW-0547">Nucleotide-binding</keyword>
<dbReference type="AlphaFoldDB" id="A0A1S7LEU5"/>
<dbReference type="InterPro" id="IPR000873">
    <property type="entry name" value="AMP-dep_synth/lig_dom"/>
</dbReference>
<dbReference type="Pfam" id="PF00501">
    <property type="entry name" value="AMP-binding"/>
    <property type="match status" value="1"/>
</dbReference>
<keyword evidence="2" id="KW-0067">ATP-binding</keyword>
<dbReference type="InterPro" id="IPR042099">
    <property type="entry name" value="ANL_N_sf"/>
</dbReference>
<evidence type="ECO:0000313" key="5">
    <source>
        <dbReference type="EMBL" id="CRH04923.1"/>
    </source>
</evidence>
<dbReference type="PANTHER" id="PTHR43272">
    <property type="entry name" value="LONG-CHAIN-FATTY-ACID--COA LIGASE"/>
    <property type="match status" value="1"/>
</dbReference>
<comment type="catalytic activity">
    <reaction evidence="3">
        <text>a long-chain fatty acid + ATP + CoA = a long-chain fatty acyl-CoA + AMP + diphosphate</text>
        <dbReference type="Rhea" id="RHEA:15421"/>
        <dbReference type="ChEBI" id="CHEBI:30616"/>
        <dbReference type="ChEBI" id="CHEBI:33019"/>
        <dbReference type="ChEBI" id="CHEBI:57287"/>
        <dbReference type="ChEBI" id="CHEBI:57560"/>
        <dbReference type="ChEBI" id="CHEBI:83139"/>
        <dbReference type="ChEBI" id="CHEBI:456215"/>
        <dbReference type="EC" id="6.2.1.3"/>
    </reaction>
    <physiologicalReaction direction="left-to-right" evidence="3">
        <dbReference type="Rhea" id="RHEA:15422"/>
    </physiologicalReaction>
</comment>
<evidence type="ECO:0000259" key="4">
    <source>
        <dbReference type="Pfam" id="PF00501"/>
    </source>
</evidence>
<dbReference type="GO" id="GO:0016020">
    <property type="term" value="C:membrane"/>
    <property type="evidence" value="ECO:0007669"/>
    <property type="project" value="TreeGrafter"/>
</dbReference>
<dbReference type="Gene3D" id="3.40.50.12780">
    <property type="entry name" value="N-terminal domain of ligase-like"/>
    <property type="match status" value="1"/>
</dbReference>
<dbReference type="SUPFAM" id="SSF56801">
    <property type="entry name" value="Acetyl-CoA synthetase-like"/>
    <property type="match status" value="1"/>
</dbReference>
<proteinExistence type="predicted"/>
<gene>
    <name evidence="5" type="ORF">MAGMO_0720</name>
</gene>